<gene>
    <name evidence="1" type="ORF">JXQ802_LOCUS49094</name>
    <name evidence="2" type="ORF">OTI717_LOCUS40386</name>
</gene>
<keyword evidence="3" id="KW-1185">Reference proteome</keyword>
<evidence type="ECO:0000313" key="3">
    <source>
        <dbReference type="Proteomes" id="UP000663870"/>
    </source>
</evidence>
<organism evidence="1 3">
    <name type="scientific">Rotaria sordida</name>
    <dbReference type="NCBI Taxonomy" id="392033"/>
    <lineage>
        <taxon>Eukaryota</taxon>
        <taxon>Metazoa</taxon>
        <taxon>Spiralia</taxon>
        <taxon>Gnathifera</taxon>
        <taxon>Rotifera</taxon>
        <taxon>Eurotatoria</taxon>
        <taxon>Bdelloidea</taxon>
        <taxon>Philodinida</taxon>
        <taxon>Philodinidae</taxon>
        <taxon>Rotaria</taxon>
    </lineage>
</organism>
<proteinExistence type="predicted"/>
<reference evidence="1" key="1">
    <citation type="submission" date="2021-02" db="EMBL/GenBank/DDBJ databases">
        <authorList>
            <person name="Nowell W R."/>
        </authorList>
    </citation>
    <scope>NUCLEOTIDE SEQUENCE</scope>
</reference>
<dbReference type="Proteomes" id="UP000663870">
    <property type="component" value="Unassembled WGS sequence"/>
</dbReference>
<dbReference type="AlphaFoldDB" id="A0A816BBE5"/>
<evidence type="ECO:0000313" key="1">
    <source>
        <dbReference type="EMBL" id="CAF1608253.1"/>
    </source>
</evidence>
<sequence length="54" mass="6004">MGNACNTRRMIPSIPTNYSGKPWQQILYNTTIQGIGTATTGDLYLFLSDNRTHA</sequence>
<protein>
    <submittedName>
        <fullName evidence="1">Uncharacterized protein</fullName>
    </submittedName>
</protein>
<dbReference type="EMBL" id="CAJNOL010005668">
    <property type="protein sequence ID" value="CAF1608253.1"/>
    <property type="molecule type" value="Genomic_DNA"/>
</dbReference>
<dbReference type="Proteomes" id="UP000663823">
    <property type="component" value="Unassembled WGS sequence"/>
</dbReference>
<accession>A0A816BBE5</accession>
<feature type="non-terminal residue" evidence="1">
    <location>
        <position position="54"/>
    </location>
</feature>
<dbReference type="EMBL" id="CAJOAX010032019">
    <property type="protein sequence ID" value="CAF4249503.1"/>
    <property type="molecule type" value="Genomic_DNA"/>
</dbReference>
<name>A0A816BBE5_9BILA</name>
<comment type="caution">
    <text evidence="1">The sequence shown here is derived from an EMBL/GenBank/DDBJ whole genome shotgun (WGS) entry which is preliminary data.</text>
</comment>
<evidence type="ECO:0000313" key="2">
    <source>
        <dbReference type="EMBL" id="CAF4249503.1"/>
    </source>
</evidence>